<evidence type="ECO:0000313" key="3">
    <source>
        <dbReference type="Proteomes" id="UP000002051"/>
    </source>
</evidence>
<dbReference type="AlphaFoldDB" id="G7J3T9"/>
<reference evidence="2" key="3">
    <citation type="submission" date="2015-04" db="UniProtKB">
        <authorList>
            <consortium name="EnsemblPlants"/>
        </authorList>
    </citation>
    <scope>IDENTIFICATION</scope>
    <source>
        <strain evidence="2">cv. Jemalong A17</strain>
    </source>
</reference>
<keyword evidence="3" id="KW-1185">Reference proteome</keyword>
<dbReference type="PaxDb" id="3880-AES72224"/>
<dbReference type="EMBL" id="CM001219">
    <property type="protein sequence ID" value="AES72224.1"/>
    <property type="molecule type" value="Genomic_DNA"/>
</dbReference>
<dbReference type="Proteomes" id="UP000002051">
    <property type="component" value="Chromosome 3"/>
</dbReference>
<gene>
    <name evidence="1" type="ordered locus">MTR_3g087420</name>
</gene>
<dbReference type="EnsemblPlants" id="AES72224">
    <property type="protein sequence ID" value="AES72224"/>
    <property type="gene ID" value="MTR_3g087420"/>
</dbReference>
<accession>G7J3T9</accession>
<proteinExistence type="predicted"/>
<reference evidence="1 3" key="1">
    <citation type="journal article" date="2011" name="Nature">
        <title>The Medicago genome provides insight into the evolution of rhizobial symbioses.</title>
        <authorList>
            <person name="Young N.D."/>
            <person name="Debelle F."/>
            <person name="Oldroyd G.E."/>
            <person name="Geurts R."/>
            <person name="Cannon S.B."/>
            <person name="Udvardi M.K."/>
            <person name="Benedito V.A."/>
            <person name="Mayer K.F."/>
            <person name="Gouzy J."/>
            <person name="Schoof H."/>
            <person name="Van de Peer Y."/>
            <person name="Proost S."/>
            <person name="Cook D.R."/>
            <person name="Meyers B.C."/>
            <person name="Spannagl M."/>
            <person name="Cheung F."/>
            <person name="De Mita S."/>
            <person name="Krishnakumar V."/>
            <person name="Gundlach H."/>
            <person name="Zhou S."/>
            <person name="Mudge J."/>
            <person name="Bharti A.K."/>
            <person name="Murray J.D."/>
            <person name="Naoumkina M.A."/>
            <person name="Rosen B."/>
            <person name="Silverstein K.A."/>
            <person name="Tang H."/>
            <person name="Rombauts S."/>
            <person name="Zhao P.X."/>
            <person name="Zhou P."/>
            <person name="Barbe V."/>
            <person name="Bardou P."/>
            <person name="Bechner M."/>
            <person name="Bellec A."/>
            <person name="Berger A."/>
            <person name="Berges H."/>
            <person name="Bidwell S."/>
            <person name="Bisseling T."/>
            <person name="Choisne N."/>
            <person name="Couloux A."/>
            <person name="Denny R."/>
            <person name="Deshpande S."/>
            <person name="Dai X."/>
            <person name="Doyle J.J."/>
            <person name="Dudez A.M."/>
            <person name="Farmer A.D."/>
            <person name="Fouteau S."/>
            <person name="Franken C."/>
            <person name="Gibelin C."/>
            <person name="Gish J."/>
            <person name="Goldstein S."/>
            <person name="Gonzalez A.J."/>
            <person name="Green P.J."/>
            <person name="Hallab A."/>
            <person name="Hartog M."/>
            <person name="Hua A."/>
            <person name="Humphray S.J."/>
            <person name="Jeong D.H."/>
            <person name="Jing Y."/>
            <person name="Jocker A."/>
            <person name="Kenton S.M."/>
            <person name="Kim D.J."/>
            <person name="Klee K."/>
            <person name="Lai H."/>
            <person name="Lang C."/>
            <person name="Lin S."/>
            <person name="Macmil S.L."/>
            <person name="Magdelenat G."/>
            <person name="Matthews L."/>
            <person name="McCorrison J."/>
            <person name="Monaghan E.L."/>
            <person name="Mun J.H."/>
            <person name="Najar F.Z."/>
            <person name="Nicholson C."/>
            <person name="Noirot C."/>
            <person name="O'Bleness M."/>
            <person name="Paule C.R."/>
            <person name="Poulain J."/>
            <person name="Prion F."/>
            <person name="Qin B."/>
            <person name="Qu C."/>
            <person name="Retzel E.F."/>
            <person name="Riddle C."/>
            <person name="Sallet E."/>
            <person name="Samain S."/>
            <person name="Samson N."/>
            <person name="Sanders I."/>
            <person name="Saurat O."/>
            <person name="Scarpelli C."/>
            <person name="Schiex T."/>
            <person name="Segurens B."/>
            <person name="Severin A.J."/>
            <person name="Sherrier D.J."/>
            <person name="Shi R."/>
            <person name="Sims S."/>
            <person name="Singer S.R."/>
            <person name="Sinharoy S."/>
            <person name="Sterck L."/>
            <person name="Viollet A."/>
            <person name="Wang B.B."/>
            <person name="Wang K."/>
            <person name="Wang M."/>
            <person name="Wang X."/>
            <person name="Warfsmann J."/>
            <person name="Weissenbach J."/>
            <person name="White D.D."/>
            <person name="White J.D."/>
            <person name="Wiley G.B."/>
            <person name="Wincker P."/>
            <person name="Xing Y."/>
            <person name="Yang L."/>
            <person name="Yao Z."/>
            <person name="Ying F."/>
            <person name="Zhai J."/>
            <person name="Zhou L."/>
            <person name="Zuber A."/>
            <person name="Denarie J."/>
            <person name="Dixon R.A."/>
            <person name="May G.D."/>
            <person name="Schwartz D.C."/>
            <person name="Rogers J."/>
            <person name="Quetier F."/>
            <person name="Town C.D."/>
            <person name="Roe B.A."/>
        </authorList>
    </citation>
    <scope>NUCLEOTIDE SEQUENCE [LARGE SCALE GENOMIC DNA]</scope>
    <source>
        <strain evidence="1">A17</strain>
        <strain evidence="2 3">cv. Jemalong A17</strain>
    </source>
</reference>
<name>G7J3T9_MEDTR</name>
<organism evidence="1 3">
    <name type="scientific">Medicago truncatula</name>
    <name type="common">Barrel medic</name>
    <name type="synonym">Medicago tribuloides</name>
    <dbReference type="NCBI Taxonomy" id="3880"/>
    <lineage>
        <taxon>Eukaryota</taxon>
        <taxon>Viridiplantae</taxon>
        <taxon>Streptophyta</taxon>
        <taxon>Embryophyta</taxon>
        <taxon>Tracheophyta</taxon>
        <taxon>Spermatophyta</taxon>
        <taxon>Magnoliopsida</taxon>
        <taxon>eudicotyledons</taxon>
        <taxon>Gunneridae</taxon>
        <taxon>Pentapetalae</taxon>
        <taxon>rosids</taxon>
        <taxon>fabids</taxon>
        <taxon>Fabales</taxon>
        <taxon>Fabaceae</taxon>
        <taxon>Papilionoideae</taxon>
        <taxon>50 kb inversion clade</taxon>
        <taxon>NPAAA clade</taxon>
        <taxon>Hologalegina</taxon>
        <taxon>IRL clade</taxon>
        <taxon>Trifolieae</taxon>
        <taxon>Medicago</taxon>
    </lineage>
</organism>
<reference evidence="1 3" key="2">
    <citation type="journal article" date="2014" name="BMC Genomics">
        <title>An improved genome release (version Mt4.0) for the model legume Medicago truncatula.</title>
        <authorList>
            <person name="Tang H."/>
            <person name="Krishnakumar V."/>
            <person name="Bidwell S."/>
            <person name="Rosen B."/>
            <person name="Chan A."/>
            <person name="Zhou S."/>
            <person name="Gentzbittel L."/>
            <person name="Childs K.L."/>
            <person name="Yandell M."/>
            <person name="Gundlach H."/>
            <person name="Mayer K.F."/>
            <person name="Schwartz D.C."/>
            <person name="Town C.D."/>
        </authorList>
    </citation>
    <scope>GENOME REANNOTATION</scope>
    <source>
        <strain evidence="2 3">cv. Jemalong A17</strain>
    </source>
</reference>
<sequence length="53" mass="6371">MKPKEALETYPSNSENNFFFFFVFVYHDGYAPPKTPLYLTKLVFQHFFNFIPT</sequence>
<protein>
    <submittedName>
        <fullName evidence="1 2">Uncharacterized protein</fullName>
    </submittedName>
</protein>
<dbReference type="HOGENOM" id="CLU_3071696_0_0_1"/>
<evidence type="ECO:0000313" key="1">
    <source>
        <dbReference type="EMBL" id="AES72224.1"/>
    </source>
</evidence>
<evidence type="ECO:0000313" key="2">
    <source>
        <dbReference type="EnsemblPlants" id="AES72224"/>
    </source>
</evidence>